<comment type="caution">
    <text evidence="1">The sequence shown here is derived from an EMBL/GenBank/DDBJ whole genome shotgun (WGS) entry which is preliminary data.</text>
</comment>
<keyword evidence="2" id="KW-1185">Reference proteome</keyword>
<organism evidence="1 2">
    <name type="scientific">Dryococelus australis</name>
    <dbReference type="NCBI Taxonomy" id="614101"/>
    <lineage>
        <taxon>Eukaryota</taxon>
        <taxon>Metazoa</taxon>
        <taxon>Ecdysozoa</taxon>
        <taxon>Arthropoda</taxon>
        <taxon>Hexapoda</taxon>
        <taxon>Insecta</taxon>
        <taxon>Pterygota</taxon>
        <taxon>Neoptera</taxon>
        <taxon>Polyneoptera</taxon>
        <taxon>Phasmatodea</taxon>
        <taxon>Verophasmatodea</taxon>
        <taxon>Anareolatae</taxon>
        <taxon>Phasmatidae</taxon>
        <taxon>Eurycanthinae</taxon>
        <taxon>Dryococelus</taxon>
    </lineage>
</organism>
<reference evidence="1 2" key="1">
    <citation type="submission" date="2023-02" db="EMBL/GenBank/DDBJ databases">
        <title>LHISI_Scaffold_Assembly.</title>
        <authorList>
            <person name="Stuart O.P."/>
            <person name="Cleave R."/>
            <person name="Magrath M.J.L."/>
            <person name="Mikheyev A.S."/>
        </authorList>
    </citation>
    <scope>NUCLEOTIDE SEQUENCE [LARGE SCALE GENOMIC DNA]</scope>
    <source>
        <strain evidence="1">Daus_M_001</strain>
        <tissue evidence="1">Leg muscle</tissue>
    </source>
</reference>
<sequence length="72" mass="8080">MCELLGMDNLIALGSTQIMDVNSGKVVDFVVLRKGQVYGEFEKPACETLLERLPQKLKVNLFVSDRHSGIRK</sequence>
<dbReference type="EMBL" id="JARBHB010000003">
    <property type="protein sequence ID" value="KAJ8888879.1"/>
    <property type="molecule type" value="Genomic_DNA"/>
</dbReference>
<accession>A0ABQ9HXR7</accession>
<evidence type="ECO:0000313" key="1">
    <source>
        <dbReference type="EMBL" id="KAJ8888879.1"/>
    </source>
</evidence>
<proteinExistence type="predicted"/>
<dbReference type="Proteomes" id="UP001159363">
    <property type="component" value="Chromosome 3"/>
</dbReference>
<protein>
    <submittedName>
        <fullName evidence="1">Uncharacterized protein</fullName>
    </submittedName>
</protein>
<name>A0ABQ9HXR7_9NEOP</name>
<evidence type="ECO:0000313" key="2">
    <source>
        <dbReference type="Proteomes" id="UP001159363"/>
    </source>
</evidence>
<gene>
    <name evidence="1" type="ORF">PR048_008373</name>
</gene>